<dbReference type="RefSeq" id="WP_093327491.1">
    <property type="nucleotide sequence ID" value="NZ_FOAF01000005.1"/>
</dbReference>
<dbReference type="EMBL" id="FOAF01000005">
    <property type="protein sequence ID" value="SEL94875.1"/>
    <property type="molecule type" value="Genomic_DNA"/>
</dbReference>
<dbReference type="InterPro" id="IPR011712">
    <property type="entry name" value="Sig_transdc_His_kin_sub3_dim/P"/>
</dbReference>
<evidence type="ECO:0000313" key="22">
    <source>
        <dbReference type="EMBL" id="SEL94875.1"/>
    </source>
</evidence>
<evidence type="ECO:0000259" key="21">
    <source>
        <dbReference type="PROSITE" id="PS50109"/>
    </source>
</evidence>
<keyword evidence="19" id="KW-0175">Coiled coil</keyword>
<dbReference type="GO" id="GO:0051539">
    <property type="term" value="F:4 iron, 4 sulfur cluster binding"/>
    <property type="evidence" value="ECO:0007669"/>
    <property type="project" value="UniProtKB-KW"/>
</dbReference>
<feature type="coiled-coil region" evidence="19">
    <location>
        <begin position="371"/>
        <end position="398"/>
    </location>
</feature>
<comment type="function">
    <text evidence="17">Member of the two-component regulatory system NreB/NreC involved in the control of dissimilatory nitrate/nitrite reduction in response to oxygen. NreB functions as a direct oxygen sensor histidine kinase which is autophosphorylated, in the absence of oxygen, probably at the conserved histidine residue, and transfers its phosphate group probably to a conserved aspartate residue of NreC. NreB/NreC activates the expression of the nitrate (narGHJI) and nitrite (nir) reductase operons, as well as the putative nitrate transporter gene narT.</text>
</comment>
<dbReference type="InterPro" id="IPR005467">
    <property type="entry name" value="His_kinase_dom"/>
</dbReference>
<evidence type="ECO:0000256" key="20">
    <source>
        <dbReference type="SAM" id="Phobius"/>
    </source>
</evidence>
<evidence type="ECO:0000256" key="11">
    <source>
        <dbReference type="ARBA" id="ARBA00022741"/>
    </source>
</evidence>
<dbReference type="CDD" id="cd16917">
    <property type="entry name" value="HATPase_UhpB-NarQ-NarX-like"/>
    <property type="match status" value="1"/>
</dbReference>
<dbReference type="GO" id="GO:0046983">
    <property type="term" value="F:protein dimerization activity"/>
    <property type="evidence" value="ECO:0007669"/>
    <property type="project" value="InterPro"/>
</dbReference>
<keyword evidence="6" id="KW-0004">4Fe-4S</keyword>
<evidence type="ECO:0000256" key="8">
    <source>
        <dbReference type="ARBA" id="ARBA00022553"/>
    </source>
</evidence>
<keyword evidence="14" id="KW-0408">Iron</keyword>
<dbReference type="Gene3D" id="3.30.565.10">
    <property type="entry name" value="Histidine kinase-like ATPase, C-terminal domain"/>
    <property type="match status" value="1"/>
</dbReference>
<dbReference type="InterPro" id="IPR019734">
    <property type="entry name" value="TPR_rpt"/>
</dbReference>
<feature type="domain" description="Histidine kinase" evidence="21">
    <location>
        <begin position="479"/>
        <end position="665"/>
    </location>
</feature>
<keyword evidence="20" id="KW-1133">Transmembrane helix</keyword>
<keyword evidence="15" id="KW-0902">Two-component regulatory system</keyword>
<dbReference type="Gene3D" id="1.25.40.10">
    <property type="entry name" value="Tetratricopeptide repeat domain"/>
    <property type="match status" value="2"/>
</dbReference>
<keyword evidence="20" id="KW-0812">Transmembrane</keyword>
<evidence type="ECO:0000256" key="16">
    <source>
        <dbReference type="ARBA" id="ARBA00023014"/>
    </source>
</evidence>
<dbReference type="InterPro" id="IPR050482">
    <property type="entry name" value="Sensor_HK_TwoCompSys"/>
</dbReference>
<dbReference type="PROSITE" id="PS50109">
    <property type="entry name" value="HIS_KIN"/>
    <property type="match status" value="1"/>
</dbReference>
<evidence type="ECO:0000256" key="15">
    <source>
        <dbReference type="ARBA" id="ARBA00023012"/>
    </source>
</evidence>
<dbReference type="STRING" id="407022.SAMN05661044_03838"/>
<evidence type="ECO:0000256" key="12">
    <source>
        <dbReference type="ARBA" id="ARBA00022777"/>
    </source>
</evidence>
<dbReference type="Proteomes" id="UP000199421">
    <property type="component" value="Unassembled WGS sequence"/>
</dbReference>
<evidence type="ECO:0000256" key="2">
    <source>
        <dbReference type="ARBA" id="ARBA00001966"/>
    </source>
</evidence>
<gene>
    <name evidence="22" type="ORF">SAMN05661044_03838</name>
</gene>
<protein>
    <recommendedName>
        <fullName evidence="5">Oxygen sensor histidine kinase NreB</fullName>
        <ecNumber evidence="4">2.7.13.3</ecNumber>
    </recommendedName>
    <alternativeName>
        <fullName evidence="18">Nitrogen regulation protein B</fullName>
    </alternativeName>
</protein>
<dbReference type="Pfam" id="PF07730">
    <property type="entry name" value="HisKA_3"/>
    <property type="match status" value="1"/>
</dbReference>
<sequence>MKTYTFILLYFVGLCCAKAQMMIKLADDTAYINSLNKKFSAATTDSAKAQAAFLLSQINKRAKNVENAKHYLDEGIALSKGNGFLKAASYYYQAFSMLGTSDIGLVERNLRKSDSLLAQIKNNREAFKVRSNVWILLGVLEQMKGNEKGGLDAYINQALPLAKKTNDLFLMANANKFVGISLLNAKQREKADKYLHEALQLFEKSEPEGLYRKPESIIEVALVVAENNIYLNKPAVVTLQLKKVRDILKNYPQSNAHIQYYYCEGLYYDYLKKYGEAVASFDKGVAFASDNTENYFVNRLKFFKFESLRKKQDYHAAINVMQHLLESKILMPLDRQLYYRQLAMTYAGAGKPREAYEWSQKYIDLADTLNEAKYKTDIHELEKKYQTAEKEKEIMTLTAKKRESDFSVHTAKLHSLLWSAACLFLLLLVGFLFYYLRHNKKLSEQKEINHRQQLREMEQQQQLQLSKAMLEGEERERKRIARDLHDGLGGALAGIRFKLSGQLMEDGFPVMEETIVQLDASIGELRRIARNMMPESLLRSGLKTALADLCNALTTKMTYVVLEVDGIQRNMDEMVQVNIYRIVQELLNNAIRHGMASHIIVQCLQNGNLFLITVEDNGKGFDPYNTDGEGIGLSNIRNRVEYMNGNIKIDSAENQGTTVHVELFL</sequence>
<keyword evidence="10" id="KW-0479">Metal-binding</keyword>
<comment type="subcellular location">
    <subcellularLocation>
        <location evidence="3">Cytoplasm</location>
    </subcellularLocation>
</comment>
<dbReference type="SMART" id="SM00028">
    <property type="entry name" value="TPR"/>
    <property type="match status" value="3"/>
</dbReference>
<keyword evidence="13" id="KW-0067">ATP-binding</keyword>
<dbReference type="EC" id="2.7.13.3" evidence="4"/>
<evidence type="ECO:0000256" key="10">
    <source>
        <dbReference type="ARBA" id="ARBA00022723"/>
    </source>
</evidence>
<keyword evidence="8" id="KW-0597">Phosphoprotein</keyword>
<dbReference type="GO" id="GO:0005524">
    <property type="term" value="F:ATP binding"/>
    <property type="evidence" value="ECO:0007669"/>
    <property type="project" value="UniProtKB-KW"/>
</dbReference>
<evidence type="ECO:0000256" key="3">
    <source>
        <dbReference type="ARBA" id="ARBA00004496"/>
    </source>
</evidence>
<dbReference type="InterPro" id="IPR036890">
    <property type="entry name" value="HATPase_C_sf"/>
</dbReference>
<dbReference type="GO" id="GO:0005737">
    <property type="term" value="C:cytoplasm"/>
    <property type="evidence" value="ECO:0007669"/>
    <property type="project" value="UniProtKB-SubCell"/>
</dbReference>
<evidence type="ECO:0000256" key="6">
    <source>
        <dbReference type="ARBA" id="ARBA00022485"/>
    </source>
</evidence>
<dbReference type="Pfam" id="PF02518">
    <property type="entry name" value="HATPase_c"/>
    <property type="match status" value="1"/>
</dbReference>
<dbReference type="InterPro" id="IPR003594">
    <property type="entry name" value="HATPase_dom"/>
</dbReference>
<keyword evidence="23" id="KW-1185">Reference proteome</keyword>
<feature type="transmembrane region" description="Helical" evidence="20">
    <location>
        <begin position="416"/>
        <end position="436"/>
    </location>
</feature>
<dbReference type="PANTHER" id="PTHR24421">
    <property type="entry name" value="NITRATE/NITRITE SENSOR PROTEIN NARX-RELATED"/>
    <property type="match status" value="1"/>
</dbReference>
<keyword evidence="20" id="KW-0472">Membrane</keyword>
<evidence type="ECO:0000256" key="4">
    <source>
        <dbReference type="ARBA" id="ARBA00012438"/>
    </source>
</evidence>
<evidence type="ECO:0000256" key="13">
    <source>
        <dbReference type="ARBA" id="ARBA00022840"/>
    </source>
</evidence>
<name>A0A1H7UDV3_OLID1</name>
<keyword evidence="7" id="KW-0963">Cytoplasm</keyword>
<evidence type="ECO:0000256" key="17">
    <source>
        <dbReference type="ARBA" id="ARBA00024827"/>
    </source>
</evidence>
<evidence type="ECO:0000256" key="1">
    <source>
        <dbReference type="ARBA" id="ARBA00000085"/>
    </source>
</evidence>
<dbReference type="OrthoDB" id="9778366at2"/>
<keyword evidence="12" id="KW-0418">Kinase</keyword>
<dbReference type="SMART" id="SM00387">
    <property type="entry name" value="HATPase_c"/>
    <property type="match status" value="1"/>
</dbReference>
<evidence type="ECO:0000256" key="7">
    <source>
        <dbReference type="ARBA" id="ARBA00022490"/>
    </source>
</evidence>
<dbReference type="PRINTS" id="PR00344">
    <property type="entry name" value="BCTRLSENSOR"/>
</dbReference>
<reference evidence="23" key="1">
    <citation type="submission" date="2016-10" db="EMBL/GenBank/DDBJ databases">
        <authorList>
            <person name="Varghese N."/>
            <person name="Submissions S."/>
        </authorList>
    </citation>
    <scope>NUCLEOTIDE SEQUENCE [LARGE SCALE GENOMIC DNA]</scope>
    <source>
        <strain evidence="23">DSM 18733</strain>
    </source>
</reference>
<evidence type="ECO:0000313" key="23">
    <source>
        <dbReference type="Proteomes" id="UP000199421"/>
    </source>
</evidence>
<accession>A0A1H7UDV3</accession>
<keyword evidence="9" id="KW-0808">Transferase</keyword>
<dbReference type="GO" id="GO:0046872">
    <property type="term" value="F:metal ion binding"/>
    <property type="evidence" value="ECO:0007669"/>
    <property type="project" value="UniProtKB-KW"/>
</dbReference>
<dbReference type="SUPFAM" id="SSF48452">
    <property type="entry name" value="TPR-like"/>
    <property type="match status" value="1"/>
</dbReference>
<proteinExistence type="predicted"/>
<evidence type="ECO:0000256" key="18">
    <source>
        <dbReference type="ARBA" id="ARBA00030800"/>
    </source>
</evidence>
<dbReference type="PANTHER" id="PTHR24421:SF10">
    <property type="entry name" value="NITRATE_NITRITE SENSOR PROTEIN NARQ"/>
    <property type="match status" value="1"/>
</dbReference>
<dbReference type="Gene3D" id="1.20.5.1930">
    <property type="match status" value="1"/>
</dbReference>
<keyword evidence="16" id="KW-0411">Iron-sulfur</keyword>
<organism evidence="22 23">
    <name type="scientific">Olivibacter domesticus</name>
    <name type="common">Pseudosphingobacterium domesticum</name>
    <dbReference type="NCBI Taxonomy" id="407022"/>
    <lineage>
        <taxon>Bacteria</taxon>
        <taxon>Pseudomonadati</taxon>
        <taxon>Bacteroidota</taxon>
        <taxon>Sphingobacteriia</taxon>
        <taxon>Sphingobacteriales</taxon>
        <taxon>Sphingobacteriaceae</taxon>
        <taxon>Olivibacter</taxon>
    </lineage>
</organism>
<dbReference type="InterPro" id="IPR004358">
    <property type="entry name" value="Sig_transdc_His_kin-like_C"/>
</dbReference>
<dbReference type="GO" id="GO:0016020">
    <property type="term" value="C:membrane"/>
    <property type="evidence" value="ECO:0007669"/>
    <property type="project" value="InterPro"/>
</dbReference>
<dbReference type="AlphaFoldDB" id="A0A1H7UDV3"/>
<evidence type="ECO:0000256" key="19">
    <source>
        <dbReference type="SAM" id="Coils"/>
    </source>
</evidence>
<dbReference type="GO" id="GO:0000155">
    <property type="term" value="F:phosphorelay sensor kinase activity"/>
    <property type="evidence" value="ECO:0007669"/>
    <property type="project" value="InterPro"/>
</dbReference>
<evidence type="ECO:0000256" key="9">
    <source>
        <dbReference type="ARBA" id="ARBA00022679"/>
    </source>
</evidence>
<dbReference type="InterPro" id="IPR011990">
    <property type="entry name" value="TPR-like_helical_dom_sf"/>
</dbReference>
<dbReference type="SUPFAM" id="SSF55874">
    <property type="entry name" value="ATPase domain of HSP90 chaperone/DNA topoisomerase II/histidine kinase"/>
    <property type="match status" value="1"/>
</dbReference>
<comment type="catalytic activity">
    <reaction evidence="1">
        <text>ATP + protein L-histidine = ADP + protein N-phospho-L-histidine.</text>
        <dbReference type="EC" id="2.7.13.3"/>
    </reaction>
</comment>
<evidence type="ECO:0000256" key="14">
    <source>
        <dbReference type="ARBA" id="ARBA00023004"/>
    </source>
</evidence>
<evidence type="ECO:0000256" key="5">
    <source>
        <dbReference type="ARBA" id="ARBA00017322"/>
    </source>
</evidence>
<keyword evidence="11" id="KW-0547">Nucleotide-binding</keyword>
<comment type="cofactor">
    <cofactor evidence="2">
        <name>[4Fe-4S] cluster</name>
        <dbReference type="ChEBI" id="CHEBI:49883"/>
    </cofactor>
</comment>